<dbReference type="Proteomes" id="UP000309618">
    <property type="component" value="Unassembled WGS sequence"/>
</dbReference>
<proteinExistence type="predicted"/>
<name>A0A4S5CK34_AERVE</name>
<reference evidence="1 2" key="1">
    <citation type="submission" date="2019-04" db="EMBL/GenBank/DDBJ databases">
        <title>Comparative genomics of Aeromonas veronii strains pathogenic to fish.</title>
        <authorList>
            <person name="Cascarano M.C."/>
            <person name="Smyrli M."/>
            <person name="Katharios P."/>
        </authorList>
    </citation>
    <scope>NUCLEOTIDE SEQUENCE [LARGE SCALE GENOMIC DNA]</scope>
    <source>
        <strain evidence="1 2">XU1</strain>
    </source>
</reference>
<dbReference type="EMBL" id="SSUX01000008">
    <property type="protein sequence ID" value="THJ45011.1"/>
    <property type="molecule type" value="Genomic_DNA"/>
</dbReference>
<accession>A0A4S5CK34</accession>
<evidence type="ECO:0000313" key="2">
    <source>
        <dbReference type="Proteomes" id="UP000309618"/>
    </source>
</evidence>
<comment type="caution">
    <text evidence="1">The sequence shown here is derived from an EMBL/GenBank/DDBJ whole genome shotgun (WGS) entry which is preliminary data.</text>
</comment>
<dbReference type="AlphaFoldDB" id="A0A4S5CK34"/>
<evidence type="ECO:0000313" key="1">
    <source>
        <dbReference type="EMBL" id="THJ45011.1"/>
    </source>
</evidence>
<sequence length="128" mass="13463">MKRPFLAGFVLGGIVAAISIYVTNMPPEIPDPLAYASVPSTPTPTGICSFGVTTSGVVIQAVDWQSLQPIGYLEKYADGKVALITPEGYAPDVTECFKDEALKKFLPEITTAASGPEVGNSAELSQDL</sequence>
<gene>
    <name evidence="1" type="ORF">E8Q35_12545</name>
</gene>
<protein>
    <submittedName>
        <fullName evidence="1">Uncharacterized protein</fullName>
    </submittedName>
</protein>
<dbReference type="RefSeq" id="WP_136501834.1">
    <property type="nucleotide sequence ID" value="NZ_SSUX01000008.1"/>
</dbReference>
<organism evidence="1 2">
    <name type="scientific">Aeromonas veronii</name>
    <dbReference type="NCBI Taxonomy" id="654"/>
    <lineage>
        <taxon>Bacteria</taxon>
        <taxon>Pseudomonadati</taxon>
        <taxon>Pseudomonadota</taxon>
        <taxon>Gammaproteobacteria</taxon>
        <taxon>Aeromonadales</taxon>
        <taxon>Aeromonadaceae</taxon>
        <taxon>Aeromonas</taxon>
    </lineage>
</organism>